<dbReference type="CDD" id="cd07989">
    <property type="entry name" value="LPLAT_AGPAT-like"/>
    <property type="match status" value="1"/>
</dbReference>
<feature type="domain" description="Phospholipid/glycerol acyltransferase" evidence="3">
    <location>
        <begin position="33"/>
        <end position="145"/>
    </location>
</feature>
<dbReference type="Pfam" id="PF01553">
    <property type="entry name" value="Acyltransferase"/>
    <property type="match status" value="1"/>
</dbReference>
<proteinExistence type="predicted"/>
<gene>
    <name evidence="4" type="ORF">SAMN02910280_0996</name>
</gene>
<protein>
    <submittedName>
        <fullName evidence="4">1-acyl-sn-glycerol-3-phosphate acyltransferase</fullName>
    </submittedName>
</protein>
<dbReference type="RefSeq" id="WP_072299378.1">
    <property type="nucleotide sequence ID" value="NZ_FPIP01000002.1"/>
</dbReference>
<evidence type="ECO:0000256" key="1">
    <source>
        <dbReference type="ARBA" id="ARBA00022679"/>
    </source>
</evidence>
<keyword evidence="1 4" id="KW-0808">Transferase</keyword>
<sequence>MYYIAKFLVWLAMHIAYKLRFEGRENIPKGTPVIYASNHRSNADPPILGAGGRGKYAFMAKEELFQNKLFAWLISSLGAFPVARGKGDTGVIDTAVERLDSGRSLMIFPEGTRSKDGKVGRGHTGAALIAARSGKHIIPVGIVFEGKLKFRTHITVKYGTPIDPAEYCEISDTPNPRQLVKLKNRYMADIKLIVEGEQEAPAEEKKEDTADE</sequence>
<evidence type="ECO:0000313" key="4">
    <source>
        <dbReference type="EMBL" id="SFW20046.1"/>
    </source>
</evidence>
<evidence type="ECO:0000313" key="5">
    <source>
        <dbReference type="Proteomes" id="UP000183461"/>
    </source>
</evidence>
<organism evidence="4 5">
    <name type="scientific">Ruminococcus flavefaciens</name>
    <dbReference type="NCBI Taxonomy" id="1265"/>
    <lineage>
        <taxon>Bacteria</taxon>
        <taxon>Bacillati</taxon>
        <taxon>Bacillota</taxon>
        <taxon>Clostridia</taxon>
        <taxon>Eubacteriales</taxon>
        <taxon>Oscillospiraceae</taxon>
        <taxon>Ruminococcus</taxon>
    </lineage>
</organism>
<name>A0A1K1MDK9_RUMFL</name>
<reference evidence="4 5" key="1">
    <citation type="submission" date="2016-11" db="EMBL/GenBank/DDBJ databases">
        <authorList>
            <person name="Jaros S."/>
            <person name="Januszkiewicz K."/>
            <person name="Wedrychowicz H."/>
        </authorList>
    </citation>
    <scope>NUCLEOTIDE SEQUENCE [LARGE SCALE GENOMIC DNA]</scope>
    <source>
        <strain evidence="4 5">YL228</strain>
    </source>
</reference>
<dbReference type="EMBL" id="FPIP01000002">
    <property type="protein sequence ID" value="SFW20046.1"/>
    <property type="molecule type" value="Genomic_DNA"/>
</dbReference>
<dbReference type="AlphaFoldDB" id="A0A1K1MDK9"/>
<evidence type="ECO:0000259" key="3">
    <source>
        <dbReference type="SMART" id="SM00563"/>
    </source>
</evidence>
<dbReference type="GO" id="GO:0003841">
    <property type="term" value="F:1-acylglycerol-3-phosphate O-acyltransferase activity"/>
    <property type="evidence" value="ECO:0007669"/>
    <property type="project" value="TreeGrafter"/>
</dbReference>
<dbReference type="Proteomes" id="UP000183461">
    <property type="component" value="Unassembled WGS sequence"/>
</dbReference>
<keyword evidence="2 4" id="KW-0012">Acyltransferase</keyword>
<dbReference type="GO" id="GO:0006654">
    <property type="term" value="P:phosphatidic acid biosynthetic process"/>
    <property type="evidence" value="ECO:0007669"/>
    <property type="project" value="TreeGrafter"/>
</dbReference>
<dbReference type="SMART" id="SM00563">
    <property type="entry name" value="PlsC"/>
    <property type="match status" value="1"/>
</dbReference>
<accession>A0A1K1MDK9</accession>
<dbReference type="PANTHER" id="PTHR10434:SF11">
    <property type="entry name" value="1-ACYL-SN-GLYCEROL-3-PHOSPHATE ACYLTRANSFERASE"/>
    <property type="match status" value="1"/>
</dbReference>
<dbReference type="InterPro" id="IPR002123">
    <property type="entry name" value="Plipid/glycerol_acylTrfase"/>
</dbReference>
<dbReference type="SUPFAM" id="SSF69593">
    <property type="entry name" value="Glycerol-3-phosphate (1)-acyltransferase"/>
    <property type="match status" value="1"/>
</dbReference>
<evidence type="ECO:0000256" key="2">
    <source>
        <dbReference type="ARBA" id="ARBA00023315"/>
    </source>
</evidence>
<dbReference type="PANTHER" id="PTHR10434">
    <property type="entry name" value="1-ACYL-SN-GLYCEROL-3-PHOSPHATE ACYLTRANSFERASE"/>
    <property type="match status" value="1"/>
</dbReference>